<dbReference type="VEuPathDB" id="FungiDB:P170DRAFT_442562"/>
<proteinExistence type="predicted"/>
<keyword evidence="3" id="KW-0804">Transcription</keyword>
<dbReference type="InterPro" id="IPR001138">
    <property type="entry name" value="Zn2Cys6_DnaBD"/>
</dbReference>
<feature type="domain" description="Zn(2)-C6 fungal-type" evidence="5">
    <location>
        <begin position="29"/>
        <end position="59"/>
    </location>
</feature>
<evidence type="ECO:0000256" key="1">
    <source>
        <dbReference type="ARBA" id="ARBA00023015"/>
    </source>
</evidence>
<evidence type="ECO:0000313" key="7">
    <source>
        <dbReference type="Proteomes" id="UP000234275"/>
    </source>
</evidence>
<accession>A0A2I2GNL4</accession>
<dbReference type="Proteomes" id="UP000234275">
    <property type="component" value="Unassembled WGS sequence"/>
</dbReference>
<evidence type="ECO:0000259" key="5">
    <source>
        <dbReference type="PROSITE" id="PS50048"/>
    </source>
</evidence>
<dbReference type="PROSITE" id="PS00463">
    <property type="entry name" value="ZN2_CY6_FUNGAL_1"/>
    <property type="match status" value="1"/>
</dbReference>
<dbReference type="CDD" id="cd00067">
    <property type="entry name" value="GAL4"/>
    <property type="match status" value="1"/>
</dbReference>
<dbReference type="STRING" id="1392250.A0A2I2GNL4"/>
<evidence type="ECO:0000256" key="3">
    <source>
        <dbReference type="ARBA" id="ARBA00023163"/>
    </source>
</evidence>
<keyword evidence="4" id="KW-0539">Nucleus</keyword>
<dbReference type="GO" id="GO:0008270">
    <property type="term" value="F:zinc ion binding"/>
    <property type="evidence" value="ECO:0007669"/>
    <property type="project" value="InterPro"/>
</dbReference>
<protein>
    <submittedName>
        <fullName evidence="6">Putative C6 transcription factor</fullName>
    </submittedName>
</protein>
<dbReference type="PRINTS" id="PR00755">
    <property type="entry name" value="AFLATOXINBRP"/>
</dbReference>
<evidence type="ECO:0000256" key="2">
    <source>
        <dbReference type="ARBA" id="ARBA00023125"/>
    </source>
</evidence>
<sequence>MLQTVFRLPDENRTVPYHSRRPHKKSRAGCITCKKRRVKCDERKPLCHRCEVRGVECNYAPDSDKSSPIEIISRLEKPSTADFSFTLASMASRIDESLSIGSDFNSPKSSQPYSLMAFQHFMKWSTGTVVLPAIRAVMESDMVQVAFSSPYLLYTILGVGMLHLNRVSRSTEPGRRCAEAHFWQQAIRLYQNALLPGVNQKNFDALISTCMFMGVVSICPENFEPTDSWVLTNNPADMNWLCLQSGLRCLLESASRYLPGSIWEAAFKASEQVECHLFNHDDQLGREGLDPLFADFCDIDDLTSSLTSPYYVPLRSITTLIQLDKNLPNAARCTTFMGRLEFDFLDLLRSRDPPALVILANWMGLMCTLAEWQPWVEGRLRNECVAICMYLERSTDPRIPPLMEFPALACGYSQPVSIS</sequence>
<dbReference type="GO" id="GO:0001228">
    <property type="term" value="F:DNA-binding transcription activator activity, RNA polymerase II-specific"/>
    <property type="evidence" value="ECO:0007669"/>
    <property type="project" value="TreeGrafter"/>
</dbReference>
<dbReference type="Gene3D" id="4.10.240.10">
    <property type="entry name" value="Zn(2)-C6 fungal-type DNA-binding domain"/>
    <property type="match status" value="1"/>
</dbReference>
<keyword evidence="2" id="KW-0238">DNA-binding</keyword>
<dbReference type="SUPFAM" id="SSF57701">
    <property type="entry name" value="Zn2/Cys6 DNA-binding domain"/>
    <property type="match status" value="1"/>
</dbReference>
<dbReference type="AlphaFoldDB" id="A0A2I2GNL4"/>
<comment type="caution">
    <text evidence="6">The sequence shown here is derived from an EMBL/GenBank/DDBJ whole genome shotgun (WGS) entry which is preliminary data.</text>
</comment>
<dbReference type="InterPro" id="IPR053157">
    <property type="entry name" value="Sterol_Uptake_Regulator"/>
</dbReference>
<dbReference type="GeneID" id="36558170"/>
<name>A0A2I2GNL4_9EURO</name>
<keyword evidence="7" id="KW-1185">Reference proteome</keyword>
<dbReference type="GO" id="GO:0003677">
    <property type="term" value="F:DNA binding"/>
    <property type="evidence" value="ECO:0007669"/>
    <property type="project" value="UniProtKB-KW"/>
</dbReference>
<reference evidence="6 7" key="1">
    <citation type="submission" date="2016-12" db="EMBL/GenBank/DDBJ databases">
        <title>The genomes of Aspergillus section Nigri reveals drivers in fungal speciation.</title>
        <authorList>
            <consortium name="DOE Joint Genome Institute"/>
            <person name="Vesth T.C."/>
            <person name="Nybo J."/>
            <person name="Theobald S."/>
            <person name="Brandl J."/>
            <person name="Frisvad J.C."/>
            <person name="Nielsen K.F."/>
            <person name="Lyhne E.K."/>
            <person name="Kogle M.E."/>
            <person name="Kuo A."/>
            <person name="Riley R."/>
            <person name="Clum A."/>
            <person name="Nolan M."/>
            <person name="Lipzen A."/>
            <person name="Salamov A."/>
            <person name="Henrissat B."/>
            <person name="Wiebenga A."/>
            <person name="De Vries R.P."/>
            <person name="Grigoriev I.V."/>
            <person name="Mortensen U.H."/>
            <person name="Andersen M.R."/>
            <person name="Baker S.E."/>
        </authorList>
    </citation>
    <scope>NUCLEOTIDE SEQUENCE [LARGE SCALE GENOMIC DNA]</scope>
    <source>
        <strain evidence="6 7">IBT 23096</strain>
    </source>
</reference>
<dbReference type="PANTHER" id="PTHR47784">
    <property type="entry name" value="STEROL UPTAKE CONTROL PROTEIN 2"/>
    <property type="match status" value="1"/>
</dbReference>
<dbReference type="PANTHER" id="PTHR47784:SF9">
    <property type="entry name" value="ZN(II)2CYS6 TRANSCRIPTION FACTOR (EUROFUNG)"/>
    <property type="match status" value="1"/>
</dbReference>
<dbReference type="PROSITE" id="PS50048">
    <property type="entry name" value="ZN2_CY6_FUNGAL_2"/>
    <property type="match status" value="1"/>
</dbReference>
<gene>
    <name evidence="6" type="ORF">P170DRAFT_442562</name>
</gene>
<evidence type="ECO:0000313" key="6">
    <source>
        <dbReference type="EMBL" id="PLB54468.1"/>
    </source>
</evidence>
<dbReference type="OrthoDB" id="416217at2759"/>
<dbReference type="Pfam" id="PF00172">
    <property type="entry name" value="Zn_clus"/>
    <property type="match status" value="1"/>
</dbReference>
<dbReference type="InterPro" id="IPR036864">
    <property type="entry name" value="Zn2-C6_fun-type_DNA-bd_sf"/>
</dbReference>
<dbReference type="EMBL" id="MSFO01000001">
    <property type="protein sequence ID" value="PLB54468.1"/>
    <property type="molecule type" value="Genomic_DNA"/>
</dbReference>
<keyword evidence="1" id="KW-0805">Transcription regulation</keyword>
<dbReference type="RefSeq" id="XP_024709770.1">
    <property type="nucleotide sequence ID" value="XM_024850471.1"/>
</dbReference>
<dbReference type="SMART" id="SM00066">
    <property type="entry name" value="GAL4"/>
    <property type="match status" value="1"/>
</dbReference>
<evidence type="ECO:0000256" key="4">
    <source>
        <dbReference type="ARBA" id="ARBA00023242"/>
    </source>
</evidence>
<organism evidence="6 7">
    <name type="scientific">Aspergillus steynii IBT 23096</name>
    <dbReference type="NCBI Taxonomy" id="1392250"/>
    <lineage>
        <taxon>Eukaryota</taxon>
        <taxon>Fungi</taxon>
        <taxon>Dikarya</taxon>
        <taxon>Ascomycota</taxon>
        <taxon>Pezizomycotina</taxon>
        <taxon>Eurotiomycetes</taxon>
        <taxon>Eurotiomycetidae</taxon>
        <taxon>Eurotiales</taxon>
        <taxon>Aspergillaceae</taxon>
        <taxon>Aspergillus</taxon>
        <taxon>Aspergillus subgen. Circumdati</taxon>
    </lineage>
</organism>